<name>A0AAV4G910_9GAST</name>
<comment type="caution">
    <text evidence="2">The sequence shown here is derived from an EMBL/GenBank/DDBJ whole genome shotgun (WGS) entry which is preliminary data.</text>
</comment>
<reference evidence="2 3" key="1">
    <citation type="journal article" date="2021" name="Elife">
        <title>Chloroplast acquisition without the gene transfer in kleptoplastic sea slugs, Plakobranchus ocellatus.</title>
        <authorList>
            <person name="Maeda T."/>
            <person name="Takahashi S."/>
            <person name="Yoshida T."/>
            <person name="Shimamura S."/>
            <person name="Takaki Y."/>
            <person name="Nagai Y."/>
            <person name="Toyoda A."/>
            <person name="Suzuki Y."/>
            <person name="Arimoto A."/>
            <person name="Ishii H."/>
            <person name="Satoh N."/>
            <person name="Nishiyama T."/>
            <person name="Hasebe M."/>
            <person name="Maruyama T."/>
            <person name="Minagawa J."/>
            <person name="Obokata J."/>
            <person name="Shigenobu S."/>
        </authorList>
    </citation>
    <scope>NUCLEOTIDE SEQUENCE [LARGE SCALE GENOMIC DNA]</scope>
</reference>
<feature type="region of interest" description="Disordered" evidence="1">
    <location>
        <begin position="102"/>
        <end position="135"/>
    </location>
</feature>
<evidence type="ECO:0000313" key="3">
    <source>
        <dbReference type="Proteomes" id="UP000762676"/>
    </source>
</evidence>
<dbReference type="AlphaFoldDB" id="A0AAV4G910"/>
<evidence type="ECO:0000313" key="2">
    <source>
        <dbReference type="EMBL" id="GFR81525.1"/>
    </source>
</evidence>
<proteinExistence type="predicted"/>
<evidence type="ECO:0000256" key="1">
    <source>
        <dbReference type="SAM" id="MobiDB-lite"/>
    </source>
</evidence>
<dbReference type="Proteomes" id="UP000762676">
    <property type="component" value="Unassembled WGS sequence"/>
</dbReference>
<protein>
    <submittedName>
        <fullName evidence="2">Uncharacterized protein</fullName>
    </submittedName>
</protein>
<sequence length="161" mass="18333">MLSRLLGGITQTVTQTKAEVFCVHVHDLNKCIDSKPEICRAKVQNHQTSASQLYSQSYCYLDSILTLNQQTLLVPYTGLRTTGARGESEQILKVKLINKKEKKWGKEKHEGGKKKQKKKKKKNNNNNKNNKKKKNSAREILVTLIKRLVLILSQLKNLSCS</sequence>
<gene>
    <name evidence="2" type="ORF">ElyMa_000606100</name>
</gene>
<keyword evidence="3" id="KW-1185">Reference proteome</keyword>
<accession>A0AAV4G910</accession>
<dbReference type="EMBL" id="BMAT01001204">
    <property type="protein sequence ID" value="GFR81525.1"/>
    <property type="molecule type" value="Genomic_DNA"/>
</dbReference>
<organism evidence="2 3">
    <name type="scientific">Elysia marginata</name>
    <dbReference type="NCBI Taxonomy" id="1093978"/>
    <lineage>
        <taxon>Eukaryota</taxon>
        <taxon>Metazoa</taxon>
        <taxon>Spiralia</taxon>
        <taxon>Lophotrochozoa</taxon>
        <taxon>Mollusca</taxon>
        <taxon>Gastropoda</taxon>
        <taxon>Heterobranchia</taxon>
        <taxon>Euthyneura</taxon>
        <taxon>Panpulmonata</taxon>
        <taxon>Sacoglossa</taxon>
        <taxon>Placobranchoidea</taxon>
        <taxon>Plakobranchidae</taxon>
        <taxon>Elysia</taxon>
    </lineage>
</organism>